<reference evidence="3" key="1">
    <citation type="submission" date="2014-09" db="EMBL/GenBank/DDBJ databases">
        <authorList>
            <person name="Magalhaes I.L.F."/>
            <person name="Oliveira U."/>
            <person name="Santos F.R."/>
            <person name="Vidigal T.H.D.A."/>
            <person name="Brescovit A.D."/>
            <person name="Santos A.J."/>
        </authorList>
    </citation>
    <scope>NUCLEOTIDE SEQUENCE</scope>
    <source>
        <tissue evidence="3">Shoot tissue taken approximately 20 cm above the soil surface</tissue>
    </source>
</reference>
<dbReference type="PANTHER" id="PTHR34145:SF26">
    <property type="entry name" value="F-BOX DOMAIN-CONTAINING PROTEIN"/>
    <property type="match status" value="1"/>
</dbReference>
<feature type="domain" description="At1g61320/AtMIF1 LRR" evidence="2">
    <location>
        <begin position="124"/>
        <end position="350"/>
    </location>
</feature>
<dbReference type="SUPFAM" id="SSF52047">
    <property type="entry name" value="RNI-like"/>
    <property type="match status" value="1"/>
</dbReference>
<dbReference type="AlphaFoldDB" id="A0A0A9CI70"/>
<dbReference type="PANTHER" id="PTHR34145">
    <property type="entry name" value="OS02G0105600 PROTEIN"/>
    <property type="match status" value="1"/>
</dbReference>
<dbReference type="Pfam" id="PF23622">
    <property type="entry name" value="LRR_At1g61320_AtMIF1"/>
    <property type="match status" value="1"/>
</dbReference>
<feature type="region of interest" description="Disordered" evidence="1">
    <location>
        <begin position="1"/>
        <end position="50"/>
    </location>
</feature>
<organism evidence="3">
    <name type="scientific">Arundo donax</name>
    <name type="common">Giant reed</name>
    <name type="synonym">Donax arundinaceus</name>
    <dbReference type="NCBI Taxonomy" id="35708"/>
    <lineage>
        <taxon>Eukaryota</taxon>
        <taxon>Viridiplantae</taxon>
        <taxon>Streptophyta</taxon>
        <taxon>Embryophyta</taxon>
        <taxon>Tracheophyta</taxon>
        <taxon>Spermatophyta</taxon>
        <taxon>Magnoliopsida</taxon>
        <taxon>Liliopsida</taxon>
        <taxon>Poales</taxon>
        <taxon>Poaceae</taxon>
        <taxon>PACMAD clade</taxon>
        <taxon>Arundinoideae</taxon>
        <taxon>Arundineae</taxon>
        <taxon>Arundo</taxon>
    </lineage>
</organism>
<feature type="compositionally biased region" description="Polar residues" evidence="1">
    <location>
        <begin position="8"/>
        <end position="21"/>
    </location>
</feature>
<dbReference type="InterPro" id="IPR053772">
    <property type="entry name" value="At1g61320/At1g61330-like"/>
</dbReference>
<dbReference type="Gene3D" id="3.80.10.10">
    <property type="entry name" value="Ribonuclease Inhibitor"/>
    <property type="match status" value="1"/>
</dbReference>
<evidence type="ECO:0000259" key="2">
    <source>
        <dbReference type="Pfam" id="PF23622"/>
    </source>
</evidence>
<name>A0A0A9CI70_ARUDO</name>
<protein>
    <recommendedName>
        <fullName evidence="2">At1g61320/AtMIF1 LRR domain-containing protein</fullName>
    </recommendedName>
</protein>
<evidence type="ECO:0000313" key="3">
    <source>
        <dbReference type="EMBL" id="JAD76009.1"/>
    </source>
</evidence>
<reference evidence="3" key="2">
    <citation type="journal article" date="2015" name="Data Brief">
        <title>Shoot transcriptome of the giant reed, Arundo donax.</title>
        <authorList>
            <person name="Barrero R.A."/>
            <person name="Guerrero F.D."/>
            <person name="Moolhuijzen P."/>
            <person name="Goolsby J.A."/>
            <person name="Tidwell J."/>
            <person name="Bellgard S.E."/>
            <person name="Bellgard M.I."/>
        </authorList>
    </citation>
    <scope>NUCLEOTIDE SEQUENCE</scope>
    <source>
        <tissue evidence="3">Shoot tissue taken approximately 20 cm above the soil surface</tissue>
    </source>
</reference>
<sequence>MRVLDQMGEQSVEQQPLQQGRTTDDESTALTPEIKDSTCQKGDGAQGAERRGSELILPEDILYHIHALMPMRDAARAAGVSCGFRRSWEFYPKLILDIETLGINEDACNVNEITCDFISIVDHIMQNHSGIGVKIFRLRTNPCDNVHPSYVDRWLQGAIIPGIEEFELQMPWHNKIEYNFPCSLLSTERGRSMQSFLLADCAFHSAAEVGCLSNLMTVYLSSVHITGEELRGFLSNCWALERLDLSNCSDIVRLKIPSLLSKLNFLQVQDCVMLETIESNVPNLSQFNYVGRPIHISFGDPAHLRHIRMMSLNESNMLYCASTKLPSIAPNLQTLLLASQDEVVNTPMVH</sequence>
<dbReference type="InterPro" id="IPR032675">
    <property type="entry name" value="LRR_dom_sf"/>
</dbReference>
<dbReference type="EMBL" id="GBRH01221886">
    <property type="protein sequence ID" value="JAD76009.1"/>
    <property type="molecule type" value="Transcribed_RNA"/>
</dbReference>
<proteinExistence type="predicted"/>
<dbReference type="InterPro" id="IPR055357">
    <property type="entry name" value="LRR_At1g61320_AtMIF1"/>
</dbReference>
<evidence type="ECO:0000256" key="1">
    <source>
        <dbReference type="SAM" id="MobiDB-lite"/>
    </source>
</evidence>
<accession>A0A0A9CI70</accession>